<dbReference type="InterPro" id="IPR011629">
    <property type="entry name" value="CobW-like_C"/>
</dbReference>
<dbReference type="InterPro" id="IPR003495">
    <property type="entry name" value="CobW/HypB/UreG_nucleotide-bd"/>
</dbReference>
<dbReference type="PANTHER" id="PTHR43603:SF1">
    <property type="entry name" value="ZINC-REGULATED GTPASE METALLOPROTEIN ACTIVATOR 1"/>
    <property type="match status" value="1"/>
</dbReference>
<dbReference type="EMBL" id="OCNE01000009">
    <property type="protein sequence ID" value="SOD63133.1"/>
    <property type="molecule type" value="Genomic_DNA"/>
</dbReference>
<evidence type="ECO:0000313" key="3">
    <source>
        <dbReference type="Proteomes" id="UP000219072"/>
    </source>
</evidence>
<dbReference type="SUPFAM" id="SSF90002">
    <property type="entry name" value="Hypothetical protein YjiA, C-terminal domain"/>
    <property type="match status" value="1"/>
</dbReference>
<dbReference type="InterPro" id="IPR027417">
    <property type="entry name" value="P-loop_NTPase"/>
</dbReference>
<sequence>MPLPALPVVLVAGLHAEARGAAVRALLGATPGALALHHDLTRARRSLVTRVISDAEGPLGSGEVSLPNDCACCALADDLVPALRRLSEAGTCQLAVVELWDSVEPQAMAEALVTHGGDQLRLTGVVTAVDPARVRASLTSPDDLAAAHLATGEDDTRTVAETWARQVEYAPLLALGAPSRRVTDADRALLRQLHPTARWVDVRDPAFPAAAIRDQVPADGRTSVDVVALAARQHPGSAQLPQLAEEHGVRTVVWRQRRPFHPERLYEALPRLTSLAPRSRGRFWLADRPDTLLGWDAAGGSLVVDNVGPWLASLPWPDWDELPLEWRIAATLDWDPEVGDRGQHLVFTGPGLRADRVRWLLGACLLNDTEYAAGRSAWLRLGSAFDELLDPVF</sequence>
<proteinExistence type="predicted"/>
<gene>
    <name evidence="2" type="ORF">SAMN06297387_10974</name>
</gene>
<name>A0A286DWX3_9ACTN</name>
<dbReference type="AlphaFoldDB" id="A0A286DWX3"/>
<feature type="domain" description="CobW C-terminal" evidence="1">
    <location>
        <begin position="249"/>
        <end position="365"/>
    </location>
</feature>
<dbReference type="InterPro" id="IPR051927">
    <property type="entry name" value="Zn_Chap_cDPG_Synth"/>
</dbReference>
<evidence type="ECO:0000313" key="2">
    <source>
        <dbReference type="EMBL" id="SOD63133.1"/>
    </source>
</evidence>
<keyword evidence="3" id="KW-1185">Reference proteome</keyword>
<dbReference type="OrthoDB" id="9808822at2"/>
<dbReference type="SMART" id="SM00833">
    <property type="entry name" value="CobW_C"/>
    <property type="match status" value="1"/>
</dbReference>
<dbReference type="PANTHER" id="PTHR43603">
    <property type="entry name" value="COBW DOMAIN-CONTAINING PROTEIN DDB_G0274527"/>
    <property type="match status" value="1"/>
</dbReference>
<reference evidence="2 3" key="1">
    <citation type="submission" date="2017-09" db="EMBL/GenBank/DDBJ databases">
        <authorList>
            <person name="Ehlers B."/>
            <person name="Leendertz F.H."/>
        </authorList>
    </citation>
    <scope>NUCLEOTIDE SEQUENCE [LARGE SCALE GENOMIC DNA]</scope>
    <source>
        <strain evidence="2 3">CGMCC 4.7095</strain>
    </source>
</reference>
<dbReference type="Proteomes" id="UP000219072">
    <property type="component" value="Unassembled WGS sequence"/>
</dbReference>
<accession>A0A286DWX3</accession>
<protein>
    <submittedName>
        <fullName evidence="2">GTPase, G3E family</fullName>
    </submittedName>
</protein>
<dbReference type="Gene3D" id="3.40.50.300">
    <property type="entry name" value="P-loop containing nucleotide triphosphate hydrolases"/>
    <property type="match status" value="1"/>
</dbReference>
<dbReference type="RefSeq" id="WP_097231620.1">
    <property type="nucleotide sequence ID" value="NZ_OCNE01000009.1"/>
</dbReference>
<organism evidence="2 3">
    <name type="scientific">Streptomyces zhaozhouensis</name>
    <dbReference type="NCBI Taxonomy" id="1300267"/>
    <lineage>
        <taxon>Bacteria</taxon>
        <taxon>Bacillati</taxon>
        <taxon>Actinomycetota</taxon>
        <taxon>Actinomycetes</taxon>
        <taxon>Kitasatosporales</taxon>
        <taxon>Streptomycetaceae</taxon>
        <taxon>Streptomyces</taxon>
    </lineage>
</organism>
<dbReference type="Pfam" id="PF07683">
    <property type="entry name" value="CobW_C"/>
    <property type="match status" value="1"/>
</dbReference>
<evidence type="ECO:0000259" key="1">
    <source>
        <dbReference type="SMART" id="SM00833"/>
    </source>
</evidence>
<dbReference type="Pfam" id="PF02492">
    <property type="entry name" value="cobW"/>
    <property type="match status" value="1"/>
</dbReference>